<accession>A0A2V1E444</accession>
<dbReference type="NCBIfam" id="TIGR01571">
    <property type="entry name" value="A_thal_Cys_rich"/>
    <property type="match status" value="1"/>
</dbReference>
<evidence type="ECO:0000313" key="2">
    <source>
        <dbReference type="Proteomes" id="UP000244855"/>
    </source>
</evidence>
<sequence length="138" mass="15007">MAPKQDWHHSGSSCCSPIGTCCMAWWCPCILHGKTRHRVKNDGNMTSYSCCNGACMGFCGLLTCGVGWVLPWLSRSDMRAKYGLTGNGCKDCLCACCCAPCDMVQQSKEAEYREGEGKSLMGNGGPGKVEGMYYQPQH</sequence>
<dbReference type="Proteomes" id="UP000244855">
    <property type="component" value="Unassembled WGS sequence"/>
</dbReference>
<protein>
    <submittedName>
        <fullName evidence="1">PLAC8-domain-containing protein</fullName>
    </submittedName>
</protein>
<organism evidence="1 2">
    <name type="scientific">Periconia macrospinosa</name>
    <dbReference type="NCBI Taxonomy" id="97972"/>
    <lineage>
        <taxon>Eukaryota</taxon>
        <taxon>Fungi</taxon>
        <taxon>Dikarya</taxon>
        <taxon>Ascomycota</taxon>
        <taxon>Pezizomycotina</taxon>
        <taxon>Dothideomycetes</taxon>
        <taxon>Pleosporomycetidae</taxon>
        <taxon>Pleosporales</taxon>
        <taxon>Massarineae</taxon>
        <taxon>Periconiaceae</taxon>
        <taxon>Periconia</taxon>
    </lineage>
</organism>
<name>A0A2V1E444_9PLEO</name>
<dbReference type="Pfam" id="PF04749">
    <property type="entry name" value="PLAC8"/>
    <property type="match status" value="1"/>
</dbReference>
<keyword evidence="2" id="KW-1185">Reference proteome</keyword>
<reference evidence="1 2" key="1">
    <citation type="journal article" date="2018" name="Sci. Rep.">
        <title>Comparative genomics provides insights into the lifestyle and reveals functional heterogeneity of dark septate endophytic fungi.</title>
        <authorList>
            <person name="Knapp D.G."/>
            <person name="Nemeth J.B."/>
            <person name="Barry K."/>
            <person name="Hainaut M."/>
            <person name="Henrissat B."/>
            <person name="Johnson J."/>
            <person name="Kuo A."/>
            <person name="Lim J.H.P."/>
            <person name="Lipzen A."/>
            <person name="Nolan M."/>
            <person name="Ohm R.A."/>
            <person name="Tamas L."/>
            <person name="Grigoriev I.V."/>
            <person name="Spatafora J.W."/>
            <person name="Nagy L.G."/>
            <person name="Kovacs G.M."/>
        </authorList>
    </citation>
    <scope>NUCLEOTIDE SEQUENCE [LARGE SCALE GENOMIC DNA]</scope>
    <source>
        <strain evidence="1 2">DSE2036</strain>
    </source>
</reference>
<dbReference type="InterPro" id="IPR006461">
    <property type="entry name" value="PLAC_motif_containing"/>
</dbReference>
<dbReference type="EMBL" id="KZ805317">
    <property type="protein sequence ID" value="PVI04909.1"/>
    <property type="molecule type" value="Genomic_DNA"/>
</dbReference>
<dbReference type="OrthoDB" id="1045822at2759"/>
<gene>
    <name evidence="1" type="ORF">DM02DRAFT_651085</name>
</gene>
<proteinExistence type="predicted"/>
<dbReference type="AlphaFoldDB" id="A0A2V1E444"/>
<evidence type="ECO:0000313" key="1">
    <source>
        <dbReference type="EMBL" id="PVI04909.1"/>
    </source>
</evidence>
<dbReference type="STRING" id="97972.A0A2V1E444"/>
<dbReference type="PANTHER" id="PTHR15907">
    <property type="entry name" value="DUF614 FAMILY PROTEIN-RELATED"/>
    <property type="match status" value="1"/>
</dbReference>